<dbReference type="EC" id="2.7.13.3" evidence="2"/>
<evidence type="ECO:0000259" key="9">
    <source>
        <dbReference type="PROSITE" id="PS50109"/>
    </source>
</evidence>
<feature type="domain" description="PAS" evidence="10">
    <location>
        <begin position="809"/>
        <end position="882"/>
    </location>
</feature>
<evidence type="ECO:0000256" key="6">
    <source>
        <dbReference type="ARBA" id="ARBA00023224"/>
    </source>
</evidence>
<feature type="domain" description="PAC" evidence="11">
    <location>
        <begin position="491"/>
        <end position="541"/>
    </location>
</feature>
<dbReference type="InterPro" id="IPR013655">
    <property type="entry name" value="PAS_fold_3"/>
</dbReference>
<evidence type="ECO:0000313" key="13">
    <source>
        <dbReference type="EMBL" id="MCQ4332793.1"/>
    </source>
</evidence>
<dbReference type="PANTHER" id="PTHR43304">
    <property type="entry name" value="PHYTOCHROME-LIKE PROTEIN CPH1"/>
    <property type="match status" value="1"/>
</dbReference>
<proteinExistence type="predicted"/>
<dbReference type="PROSITE" id="PS50112">
    <property type="entry name" value="PAS"/>
    <property type="match status" value="3"/>
</dbReference>
<keyword evidence="7" id="KW-0175">Coiled coil</keyword>
<comment type="catalytic activity">
    <reaction evidence="1">
        <text>ATP + protein L-histidine = ADP + protein N-phospho-L-histidine.</text>
        <dbReference type="EC" id="2.7.13.3"/>
    </reaction>
</comment>
<dbReference type="GO" id="GO:0006355">
    <property type="term" value="P:regulation of DNA-templated transcription"/>
    <property type="evidence" value="ECO:0007669"/>
    <property type="project" value="InterPro"/>
</dbReference>
<dbReference type="InterPro" id="IPR003594">
    <property type="entry name" value="HATPase_dom"/>
</dbReference>
<feature type="domain" description="Histidine kinase" evidence="9">
    <location>
        <begin position="946"/>
        <end position="1143"/>
    </location>
</feature>
<dbReference type="Pfam" id="PF08447">
    <property type="entry name" value="PAS_3"/>
    <property type="match status" value="1"/>
</dbReference>
<dbReference type="NCBIfam" id="TIGR00229">
    <property type="entry name" value="sensory_box"/>
    <property type="match status" value="3"/>
</dbReference>
<organism evidence="13 14">
    <name type="scientific">Natronomonas aquatica</name>
    <dbReference type="NCBI Taxonomy" id="2841590"/>
    <lineage>
        <taxon>Archaea</taxon>
        <taxon>Methanobacteriati</taxon>
        <taxon>Methanobacteriota</taxon>
        <taxon>Stenosarchaea group</taxon>
        <taxon>Halobacteria</taxon>
        <taxon>Halobacteriales</taxon>
        <taxon>Natronomonadaceae</taxon>
        <taxon>Natronomonas</taxon>
    </lineage>
</organism>
<dbReference type="EMBL" id="JAHLKM010000003">
    <property type="protein sequence ID" value="MCQ4332793.1"/>
    <property type="molecule type" value="Genomic_DNA"/>
</dbReference>
<dbReference type="Gene3D" id="3.30.565.10">
    <property type="entry name" value="Histidine kinase-like ATPase, C-terminal domain"/>
    <property type="match status" value="1"/>
</dbReference>
<evidence type="ECO:0000313" key="14">
    <source>
        <dbReference type="Proteomes" id="UP001139494"/>
    </source>
</evidence>
<feature type="domain" description="HAMP" evidence="12">
    <location>
        <begin position="324"/>
        <end position="374"/>
    </location>
</feature>
<evidence type="ECO:0000256" key="4">
    <source>
        <dbReference type="ARBA" id="ARBA00022679"/>
    </source>
</evidence>
<sequence length="1148" mass="128549">MRIDRYLPDALRTRYSRKLFAVSVSIVLIIVSFSAVVGMQVSDRVTEEQLDSLETNAELEAETLGQWIDGEKASVRILSNHGGIDPTDPEATRATLLAEREEMPEETAHISLVERTPESFSEGTNETIVASTAPEIEGEPLSATNIDWNPERGYNFDSEDDVTLSWVYMDDGDPSVAIASPTPDGEHVIVTEYRTNVRAEQFTSVVDRTETVVLGGFTAFVLFDENKSNVMTRYKGDRENTTVGSLILENDPYTELNGSVLTDETVKGYHSVPSEDVDWVVVKEAPRSSALALTAEVRSDLLILIAMMLVGFGLIGVVIQRGPIRALRRLATRADAISEGDLSVEIRDEGRIDEIGSVRSAFRNTKDYVEIITKQSEALSRQEFDAEVLEAEIPGRVGESLARMRTDLEQFIDEIERERKRYTTLVEQSSDGIVVVRDGRCVFVNDRFVEITGYDRAALVDRQFIDLVVPEDRDLVRERYGKRFRGESPPSQYEIGLESETGERRLVELSVARIDHDGEPAVLVNVRDITERTRLERTYHELFENVADGLIIHDPDTGEIIDVNERFCEMNGYDPSELVGESIGKIVADDEGYSVEAAQEMIRRAQNEGPQLFEWRNQRKGGDSFPVEVHLRVAHVQGRERVLASIREITDRKRRERAVGALQNATERMQTAETPEEAVQIAVETASETLDLPLTIGWLHDESERRLDPVAATDPVHDADLVSGLTADRYEYSAFENGEVTSYTPGEHAAENPLRTGVLLPLGEHGLVAAGRRDGVATDDTVLDIAHALAKHTTTALDRIEREREVRESEQRFRLIAERIDEVIYLSSPDFSEVLYVNPAYEEIWGRSVDELYADSTTFLEGVDPRDRESVEADFERMIDEIERGEHRDRYAFEYRVRTPDNEINWVNATGYPVELESGGRQFVGIVEDISDRKRREQRLEVFNRVLRHNLRNQLEVIRSHAEALRERRSGEHAEQILASSDELATISNRARTIDRMLSRERRLSKVDPATVLERTLESIDTADSDVRVTTELSVSAPLVTDEWILGAVLKSALENAIAYADSSVNVTVNESDGGYTFVVGDDGPGIPQDELVALDTGTETHLQHSRGLGLWQLKWGVAELNGEAAFETTDGTTVRITVPGLGGTESV</sequence>
<dbReference type="CDD" id="cd00130">
    <property type="entry name" value="PAS"/>
    <property type="match status" value="3"/>
</dbReference>
<dbReference type="Pfam" id="PF00672">
    <property type="entry name" value="HAMP"/>
    <property type="match status" value="1"/>
</dbReference>
<keyword evidence="3" id="KW-0597">Phosphoprotein</keyword>
<feature type="domain" description="PAC" evidence="11">
    <location>
        <begin position="891"/>
        <end position="942"/>
    </location>
</feature>
<reference evidence="13" key="1">
    <citation type="journal article" date="2023" name="Front. Microbiol.">
        <title>Genomic-based phylogenetic and metabolic analyses of the genus Natronomonas, and description of Natronomonas aquatica sp. nov.</title>
        <authorList>
            <person name="Garcia-Roldan A."/>
            <person name="Duran-Viseras A."/>
            <person name="de la Haba R.R."/>
            <person name="Corral P."/>
            <person name="Sanchez-Porro C."/>
            <person name="Ventosa A."/>
        </authorList>
    </citation>
    <scope>NUCLEOTIDE SEQUENCE</scope>
    <source>
        <strain evidence="13">F2-12</strain>
    </source>
</reference>
<evidence type="ECO:0000256" key="8">
    <source>
        <dbReference type="SAM" id="Phobius"/>
    </source>
</evidence>
<dbReference type="InterPro" id="IPR052162">
    <property type="entry name" value="Sensor_kinase/Photoreceptor"/>
</dbReference>
<dbReference type="PROSITE" id="PS50109">
    <property type="entry name" value="HIS_KIN"/>
    <property type="match status" value="1"/>
</dbReference>
<keyword evidence="4" id="KW-0808">Transferase</keyword>
<dbReference type="GO" id="GO:0007165">
    <property type="term" value="P:signal transduction"/>
    <property type="evidence" value="ECO:0007669"/>
    <property type="project" value="UniProtKB-KW"/>
</dbReference>
<dbReference type="Pfam" id="PF02518">
    <property type="entry name" value="HATPase_c"/>
    <property type="match status" value="1"/>
</dbReference>
<dbReference type="SMART" id="SM00387">
    <property type="entry name" value="HATPase_c"/>
    <property type="match status" value="1"/>
</dbReference>
<feature type="coiled-coil region" evidence="7">
    <location>
        <begin position="401"/>
        <end position="428"/>
    </location>
</feature>
<feature type="transmembrane region" description="Helical" evidence="8">
    <location>
        <begin position="20"/>
        <end position="41"/>
    </location>
</feature>
<dbReference type="InterPro" id="IPR003660">
    <property type="entry name" value="HAMP_dom"/>
</dbReference>
<keyword evidence="5" id="KW-0418">Kinase</keyword>
<dbReference type="GO" id="GO:0016020">
    <property type="term" value="C:membrane"/>
    <property type="evidence" value="ECO:0007669"/>
    <property type="project" value="InterPro"/>
</dbReference>
<name>A0A9R1CS32_9EURY</name>
<dbReference type="InterPro" id="IPR035965">
    <property type="entry name" value="PAS-like_dom_sf"/>
</dbReference>
<feature type="domain" description="PAS" evidence="10">
    <location>
        <begin position="535"/>
        <end position="609"/>
    </location>
</feature>
<feature type="domain" description="PAS" evidence="10">
    <location>
        <begin position="418"/>
        <end position="487"/>
    </location>
</feature>
<dbReference type="SUPFAM" id="SSF55785">
    <property type="entry name" value="PYP-like sensor domain (PAS domain)"/>
    <property type="match status" value="3"/>
</dbReference>
<dbReference type="RefSeq" id="WP_256028731.1">
    <property type="nucleotide sequence ID" value="NZ_JAHLKM010000003.1"/>
</dbReference>
<dbReference type="PROSITE" id="PS50113">
    <property type="entry name" value="PAC"/>
    <property type="match status" value="2"/>
</dbReference>
<evidence type="ECO:0000259" key="12">
    <source>
        <dbReference type="PROSITE" id="PS50885"/>
    </source>
</evidence>
<dbReference type="InterPro" id="IPR013767">
    <property type="entry name" value="PAS_fold"/>
</dbReference>
<gene>
    <name evidence="13" type="ORF">KM295_04645</name>
</gene>
<dbReference type="SMART" id="SM00304">
    <property type="entry name" value="HAMP"/>
    <property type="match status" value="1"/>
</dbReference>
<dbReference type="Pfam" id="PF00989">
    <property type="entry name" value="PAS"/>
    <property type="match status" value="1"/>
</dbReference>
<dbReference type="GO" id="GO:0004673">
    <property type="term" value="F:protein histidine kinase activity"/>
    <property type="evidence" value="ECO:0007669"/>
    <property type="project" value="UniProtKB-EC"/>
</dbReference>
<dbReference type="InterPro" id="IPR001610">
    <property type="entry name" value="PAC"/>
</dbReference>
<dbReference type="AlphaFoldDB" id="A0A9R1CS32"/>
<dbReference type="Proteomes" id="UP001139494">
    <property type="component" value="Unassembled WGS sequence"/>
</dbReference>
<dbReference type="InterPro" id="IPR000014">
    <property type="entry name" value="PAS"/>
</dbReference>
<evidence type="ECO:0000259" key="10">
    <source>
        <dbReference type="PROSITE" id="PS50112"/>
    </source>
</evidence>
<dbReference type="Pfam" id="PF13426">
    <property type="entry name" value="PAS_9"/>
    <property type="match status" value="1"/>
</dbReference>
<evidence type="ECO:0000256" key="2">
    <source>
        <dbReference type="ARBA" id="ARBA00012438"/>
    </source>
</evidence>
<dbReference type="PROSITE" id="PS50885">
    <property type="entry name" value="HAMP"/>
    <property type="match status" value="1"/>
</dbReference>
<evidence type="ECO:0000256" key="7">
    <source>
        <dbReference type="SAM" id="Coils"/>
    </source>
</evidence>
<dbReference type="Gene3D" id="6.10.340.10">
    <property type="match status" value="1"/>
</dbReference>
<keyword evidence="8" id="KW-0812">Transmembrane</keyword>
<dbReference type="InterPro" id="IPR000700">
    <property type="entry name" value="PAS-assoc_C"/>
</dbReference>
<evidence type="ECO:0000256" key="3">
    <source>
        <dbReference type="ARBA" id="ARBA00022553"/>
    </source>
</evidence>
<accession>A0A9R1CS32</accession>
<protein>
    <recommendedName>
        <fullName evidence="2">histidine kinase</fullName>
        <ecNumber evidence="2">2.7.13.3</ecNumber>
    </recommendedName>
</protein>
<dbReference type="CDD" id="cd06225">
    <property type="entry name" value="HAMP"/>
    <property type="match status" value="1"/>
</dbReference>
<dbReference type="InterPro" id="IPR036890">
    <property type="entry name" value="HATPase_C_sf"/>
</dbReference>
<dbReference type="Gene3D" id="3.30.450.40">
    <property type="match status" value="1"/>
</dbReference>
<comment type="caution">
    <text evidence="13">The sequence shown here is derived from an EMBL/GenBank/DDBJ whole genome shotgun (WGS) entry which is preliminary data.</text>
</comment>
<keyword evidence="14" id="KW-1185">Reference proteome</keyword>
<dbReference type="SMART" id="SM00091">
    <property type="entry name" value="PAS"/>
    <property type="match status" value="3"/>
</dbReference>
<dbReference type="SMART" id="SM00086">
    <property type="entry name" value="PAC"/>
    <property type="match status" value="3"/>
</dbReference>
<keyword evidence="8" id="KW-1133">Transmembrane helix</keyword>
<evidence type="ECO:0000259" key="11">
    <source>
        <dbReference type="PROSITE" id="PS50113"/>
    </source>
</evidence>
<keyword evidence="8" id="KW-0472">Membrane</keyword>
<dbReference type="Gene3D" id="3.30.450.20">
    <property type="entry name" value="PAS domain"/>
    <property type="match status" value="3"/>
</dbReference>
<dbReference type="PANTHER" id="PTHR43304:SF1">
    <property type="entry name" value="PAC DOMAIN-CONTAINING PROTEIN"/>
    <property type="match status" value="1"/>
</dbReference>
<evidence type="ECO:0000256" key="5">
    <source>
        <dbReference type="ARBA" id="ARBA00022777"/>
    </source>
</evidence>
<dbReference type="InterPro" id="IPR029016">
    <property type="entry name" value="GAF-like_dom_sf"/>
</dbReference>
<dbReference type="SUPFAM" id="SSF55874">
    <property type="entry name" value="ATPase domain of HSP90 chaperone/DNA topoisomerase II/histidine kinase"/>
    <property type="match status" value="1"/>
</dbReference>
<evidence type="ECO:0000256" key="1">
    <source>
        <dbReference type="ARBA" id="ARBA00000085"/>
    </source>
</evidence>
<dbReference type="InterPro" id="IPR005467">
    <property type="entry name" value="His_kinase_dom"/>
</dbReference>
<keyword evidence="6" id="KW-0807">Transducer</keyword>